<keyword evidence="3" id="KW-1185">Reference proteome</keyword>
<organism evidence="2 3">
    <name type="scientific">Marasmius crinis-equi</name>
    <dbReference type="NCBI Taxonomy" id="585013"/>
    <lineage>
        <taxon>Eukaryota</taxon>
        <taxon>Fungi</taxon>
        <taxon>Dikarya</taxon>
        <taxon>Basidiomycota</taxon>
        <taxon>Agaricomycotina</taxon>
        <taxon>Agaricomycetes</taxon>
        <taxon>Agaricomycetidae</taxon>
        <taxon>Agaricales</taxon>
        <taxon>Marasmiineae</taxon>
        <taxon>Marasmiaceae</taxon>
        <taxon>Marasmius</taxon>
    </lineage>
</organism>
<gene>
    <name evidence="2" type="ORF">V5O48_016491</name>
</gene>
<protein>
    <submittedName>
        <fullName evidence="2">Uncharacterized protein</fullName>
    </submittedName>
</protein>
<evidence type="ECO:0000313" key="2">
    <source>
        <dbReference type="EMBL" id="KAL0565530.1"/>
    </source>
</evidence>
<proteinExistence type="predicted"/>
<sequence>MSLTLGIQTLGALDAGQIGTSIILGPALCAKIPVLLHDLSSEQTNKGLAFAEKLFGEGRLETWLLSLREPGAQILPILDSGGGTEPQGHPSHQSKFNRYHPDYSSE</sequence>
<dbReference type="Proteomes" id="UP001465976">
    <property type="component" value="Unassembled WGS sequence"/>
</dbReference>
<feature type="region of interest" description="Disordered" evidence="1">
    <location>
        <begin position="76"/>
        <end position="106"/>
    </location>
</feature>
<evidence type="ECO:0000313" key="3">
    <source>
        <dbReference type="Proteomes" id="UP001465976"/>
    </source>
</evidence>
<name>A0ABR3ERJ0_9AGAR</name>
<evidence type="ECO:0000256" key="1">
    <source>
        <dbReference type="SAM" id="MobiDB-lite"/>
    </source>
</evidence>
<accession>A0ABR3ERJ0</accession>
<dbReference type="EMBL" id="JBAHYK010002224">
    <property type="protein sequence ID" value="KAL0565530.1"/>
    <property type="molecule type" value="Genomic_DNA"/>
</dbReference>
<reference evidence="2 3" key="1">
    <citation type="submission" date="2024-02" db="EMBL/GenBank/DDBJ databases">
        <title>A draft genome for the cacao thread blight pathogen Marasmius crinis-equi.</title>
        <authorList>
            <person name="Cohen S.P."/>
            <person name="Baruah I.K."/>
            <person name="Amoako-Attah I."/>
            <person name="Bukari Y."/>
            <person name="Meinhardt L.W."/>
            <person name="Bailey B.A."/>
        </authorList>
    </citation>
    <scope>NUCLEOTIDE SEQUENCE [LARGE SCALE GENOMIC DNA]</scope>
    <source>
        <strain evidence="2 3">GH-76</strain>
    </source>
</reference>
<comment type="caution">
    <text evidence="2">The sequence shown here is derived from an EMBL/GenBank/DDBJ whole genome shotgun (WGS) entry which is preliminary data.</text>
</comment>